<dbReference type="EMBL" id="CABVMM010000010">
    <property type="protein sequence ID" value="VVV01280.1"/>
    <property type="molecule type" value="Genomic_DNA"/>
</dbReference>
<proteinExistence type="predicted"/>
<keyword evidence="2" id="KW-1185">Reference proteome</keyword>
<protein>
    <submittedName>
        <fullName evidence="1">Uncharacterized protein</fullName>
    </submittedName>
</protein>
<name>A0AC61YCX8_9FLAO</name>
<organism evidence="1 2">
    <name type="scientific">Mesonia oceanica</name>
    <dbReference type="NCBI Taxonomy" id="2687242"/>
    <lineage>
        <taxon>Bacteria</taxon>
        <taxon>Pseudomonadati</taxon>
        <taxon>Bacteroidota</taxon>
        <taxon>Flavobacteriia</taxon>
        <taxon>Flavobacteriales</taxon>
        <taxon>Flavobacteriaceae</taxon>
        <taxon>Mesonia</taxon>
    </lineage>
</organism>
<accession>A0AC61YCX8</accession>
<sequence length="239" mass="28411">MKQSEAKRIFIEVTNKELESFNFNLKKTRNINAIYIRKKENGYEDLGISTYNYYPEVVFGIGTSKRLNEVEEILWEINEKHNMNLKLSNDTWTISYFGNRSKRKLELMEVKNRDNEKGVKESIKILMGFIKNEVLPTYDLFDDLREIDKRINGQEENLWEDDSGNFKPFSFGTYFGYRRLIIARLSKQEEDFNVFLEKIYSLRDKKAEKFGVTKIDKNDLSNKTNIVIKYLKENVSPIY</sequence>
<evidence type="ECO:0000313" key="2">
    <source>
        <dbReference type="Proteomes" id="UP000356253"/>
    </source>
</evidence>
<reference evidence="1" key="1">
    <citation type="submission" date="2019-09" db="EMBL/GenBank/DDBJ databases">
        <authorList>
            <person name="Rodrigo-Torres L."/>
            <person name="Arahal R. D."/>
            <person name="Lucena T."/>
        </authorList>
    </citation>
    <scope>NUCLEOTIDE SEQUENCE</scope>
    <source>
        <strain evidence="1">ISS653</strain>
    </source>
</reference>
<gene>
    <name evidence="1" type="ORF">FVB9532_02570</name>
</gene>
<evidence type="ECO:0000313" key="1">
    <source>
        <dbReference type="EMBL" id="VVV01280.1"/>
    </source>
</evidence>
<comment type="caution">
    <text evidence="1">The sequence shown here is derived from an EMBL/GenBank/DDBJ whole genome shotgun (WGS) entry which is preliminary data.</text>
</comment>
<dbReference type="Proteomes" id="UP000356253">
    <property type="component" value="Unassembled WGS sequence"/>
</dbReference>